<dbReference type="InterPro" id="IPR016130">
    <property type="entry name" value="Tyr_Pase_AS"/>
</dbReference>
<evidence type="ECO:0000313" key="3">
    <source>
        <dbReference type="EMBL" id="QPV62930.1"/>
    </source>
</evidence>
<dbReference type="Proteomes" id="UP000595001">
    <property type="component" value="Chromosome"/>
</dbReference>
<protein>
    <submittedName>
        <fullName evidence="3">Dual specificity protein phosphatase family protein</fullName>
    </submittedName>
</protein>
<gene>
    <name evidence="3" type="ORF">I7X12_19810</name>
</gene>
<organism evidence="3 4">
    <name type="scientific">Halosimplex litoreum</name>
    <dbReference type="NCBI Taxonomy" id="1198301"/>
    <lineage>
        <taxon>Archaea</taxon>
        <taxon>Methanobacteriati</taxon>
        <taxon>Methanobacteriota</taxon>
        <taxon>Stenosarchaea group</taxon>
        <taxon>Halobacteria</taxon>
        <taxon>Halobacteriales</taxon>
        <taxon>Haloarculaceae</taxon>
        <taxon>Halosimplex</taxon>
    </lineage>
</organism>
<name>A0A7T3FY91_9EURY</name>
<reference evidence="3 4" key="1">
    <citation type="submission" date="2020-12" db="EMBL/GenBank/DDBJ databases">
        <title>Halosimplex halophilum sp. nov. and Halosimplex salinum sp. nov., two new members of the genus Halosimplex.</title>
        <authorList>
            <person name="Cui H.L."/>
        </authorList>
    </citation>
    <scope>NUCLEOTIDE SEQUENCE [LARGE SCALE GENOMIC DNA]</scope>
    <source>
        <strain evidence="3 4">YGH94</strain>
    </source>
</reference>
<proteinExistence type="predicted"/>
<dbReference type="PROSITE" id="PS00383">
    <property type="entry name" value="TYR_PHOSPHATASE_1"/>
    <property type="match status" value="1"/>
</dbReference>
<dbReference type="AlphaFoldDB" id="A0A7T3FY91"/>
<evidence type="ECO:0000256" key="1">
    <source>
        <dbReference type="SAM" id="MobiDB-lite"/>
    </source>
</evidence>
<dbReference type="InterPro" id="IPR000387">
    <property type="entry name" value="Tyr_Pase_dom"/>
</dbReference>
<feature type="domain" description="Tyrosine specific protein phosphatases" evidence="2">
    <location>
        <begin position="108"/>
        <end position="153"/>
    </location>
</feature>
<dbReference type="KEGG" id="hlt:I7X12_19810"/>
<dbReference type="EMBL" id="CP065856">
    <property type="protein sequence ID" value="QPV62930.1"/>
    <property type="molecule type" value="Genomic_DNA"/>
</dbReference>
<feature type="compositionally biased region" description="Basic and acidic residues" evidence="1">
    <location>
        <begin position="50"/>
        <end position="59"/>
    </location>
</feature>
<evidence type="ECO:0000259" key="2">
    <source>
        <dbReference type="PROSITE" id="PS50056"/>
    </source>
</evidence>
<dbReference type="Gene3D" id="3.90.190.10">
    <property type="entry name" value="Protein tyrosine phosphatase superfamily"/>
    <property type="match status" value="1"/>
</dbReference>
<sequence>MPGTNLGREGPDWWRHDETVVRPFGYGHDRPIARRVCERDLFVGNAAAADPDRPDDHRTGAPARGDNVLSLTAEPRPATTHHRPLVDGPGNEWAAFEAAADTACRLLGSRPGSLLVHCSHGVSRSAAVAAVALAAAEDRSFRSALSDVQSARPPAQPHPALHEQAVYSLAKR</sequence>
<dbReference type="PROSITE" id="PS50056">
    <property type="entry name" value="TYR_PHOSPHATASE_2"/>
    <property type="match status" value="1"/>
</dbReference>
<dbReference type="OrthoDB" id="204030at2157"/>
<dbReference type="GeneID" id="60590789"/>
<dbReference type="RefSeq" id="WP_198061727.1">
    <property type="nucleotide sequence ID" value="NZ_CP065856.1"/>
</dbReference>
<dbReference type="SUPFAM" id="SSF52799">
    <property type="entry name" value="(Phosphotyrosine protein) phosphatases II"/>
    <property type="match status" value="1"/>
</dbReference>
<feature type="region of interest" description="Disordered" evidence="1">
    <location>
        <begin position="47"/>
        <end position="68"/>
    </location>
</feature>
<dbReference type="InterPro" id="IPR029021">
    <property type="entry name" value="Prot-tyrosine_phosphatase-like"/>
</dbReference>
<keyword evidence="4" id="KW-1185">Reference proteome</keyword>
<accession>A0A7T3FY91</accession>
<evidence type="ECO:0000313" key="4">
    <source>
        <dbReference type="Proteomes" id="UP000595001"/>
    </source>
</evidence>